<dbReference type="Proteomes" id="UP001497700">
    <property type="component" value="Unassembled WGS sequence"/>
</dbReference>
<keyword evidence="2" id="KW-1185">Reference proteome</keyword>
<protein>
    <submittedName>
        <fullName evidence="1">Glycoside hydrolase family 76 protein</fullName>
    </submittedName>
</protein>
<proteinExistence type="predicted"/>
<sequence length="450" mass="49435">MFASRHLLWLAPAAVLGALEVDLNSTDSIKNAAKEVAYDLMTYYHGNESGMIPGILPGPPPGGDYYWWQGGALWGTMIDYWHFTGDETYNDETFAAMQFQVGKNRDYAPDNWTLSLGNDDQSFWGMSAMLAAEVNFRDPTGDDPSWLGLAQAVWTEQSTRYSNEDCGGGLRWQIFSTNKGYDYKNTIANGCFFNMGARLARYTQNETYAKWAEETWNWISSVKYIDDEWNVYDGGHVPYNCTDTNKQQYSYNAAILLSGAAYMYDYTNKSKDWEDRITGLIDGMERVFFVNGTLYEPSCEAGVCSTDMLSFKGYVHRWLAVVTQVAPFTRDRILALLRSSTEAAVRQCTGGANGRQCGFHWTTGVYDGVTGAGQQMNVLGALSSLLVQEAKAPVTNTTGGTSVGDPNAGQNAPTLPEAAPVTQGDRAGAGILTALVLGTTIGGAMWMAFD</sequence>
<keyword evidence="1" id="KW-0378">Hydrolase</keyword>
<comment type="caution">
    <text evidence="1">The sequence shown here is derived from an EMBL/GenBank/DDBJ whole genome shotgun (WGS) entry which is preliminary data.</text>
</comment>
<reference evidence="1 2" key="1">
    <citation type="journal article" date="2022" name="New Phytol.">
        <title>Ecological generalism drives hyperdiversity of secondary metabolite gene clusters in xylarialean endophytes.</title>
        <authorList>
            <person name="Franco M.E.E."/>
            <person name="Wisecaver J.H."/>
            <person name="Arnold A.E."/>
            <person name="Ju Y.M."/>
            <person name="Slot J.C."/>
            <person name="Ahrendt S."/>
            <person name="Moore L.P."/>
            <person name="Eastman K.E."/>
            <person name="Scott K."/>
            <person name="Konkel Z."/>
            <person name="Mondo S.J."/>
            <person name="Kuo A."/>
            <person name="Hayes R.D."/>
            <person name="Haridas S."/>
            <person name="Andreopoulos B."/>
            <person name="Riley R."/>
            <person name="LaButti K."/>
            <person name="Pangilinan J."/>
            <person name="Lipzen A."/>
            <person name="Amirebrahimi M."/>
            <person name="Yan J."/>
            <person name="Adam C."/>
            <person name="Keymanesh K."/>
            <person name="Ng V."/>
            <person name="Louie K."/>
            <person name="Northen T."/>
            <person name="Drula E."/>
            <person name="Henrissat B."/>
            <person name="Hsieh H.M."/>
            <person name="Youens-Clark K."/>
            <person name="Lutzoni F."/>
            <person name="Miadlikowska J."/>
            <person name="Eastwood D.C."/>
            <person name="Hamelin R.C."/>
            <person name="Grigoriev I.V."/>
            <person name="U'Ren J.M."/>
        </authorList>
    </citation>
    <scope>NUCLEOTIDE SEQUENCE [LARGE SCALE GENOMIC DNA]</scope>
    <source>
        <strain evidence="1 2">CBS 119005</strain>
    </source>
</reference>
<evidence type="ECO:0000313" key="2">
    <source>
        <dbReference type="Proteomes" id="UP001497700"/>
    </source>
</evidence>
<name>A0ACB9YX57_9PEZI</name>
<dbReference type="EMBL" id="MU393502">
    <property type="protein sequence ID" value="KAI4863533.1"/>
    <property type="molecule type" value="Genomic_DNA"/>
</dbReference>
<gene>
    <name evidence="1" type="ORF">F4820DRAFT_370910</name>
</gene>
<evidence type="ECO:0000313" key="1">
    <source>
        <dbReference type="EMBL" id="KAI4863533.1"/>
    </source>
</evidence>
<organism evidence="1 2">
    <name type="scientific">Hypoxylon rubiginosum</name>
    <dbReference type="NCBI Taxonomy" id="110542"/>
    <lineage>
        <taxon>Eukaryota</taxon>
        <taxon>Fungi</taxon>
        <taxon>Dikarya</taxon>
        <taxon>Ascomycota</taxon>
        <taxon>Pezizomycotina</taxon>
        <taxon>Sordariomycetes</taxon>
        <taxon>Xylariomycetidae</taxon>
        <taxon>Xylariales</taxon>
        <taxon>Hypoxylaceae</taxon>
        <taxon>Hypoxylon</taxon>
    </lineage>
</organism>
<accession>A0ACB9YX57</accession>